<dbReference type="AlphaFoldDB" id="A0A699SQB7"/>
<sequence>RLQALVDKKNIVISEDVICEILRLDDADILQSFLLQSMEVLDSYYSSILERQKDFLFSIAMASALICLSKGQRFNFSRVRKGFSGVETPLFENMLEVKEVDA</sequence>
<reference evidence="1" key="1">
    <citation type="journal article" date="2019" name="Sci. Rep.">
        <title>Draft genome of Tanacetum cinerariifolium, the natural source of mosquito coil.</title>
        <authorList>
            <person name="Yamashiro T."/>
            <person name="Shiraishi A."/>
            <person name="Satake H."/>
            <person name="Nakayama K."/>
        </authorList>
    </citation>
    <scope>NUCLEOTIDE SEQUENCE</scope>
</reference>
<proteinExistence type="predicted"/>
<dbReference type="EMBL" id="BKCJ011176259">
    <property type="protein sequence ID" value="GFC99107.1"/>
    <property type="molecule type" value="Genomic_DNA"/>
</dbReference>
<protein>
    <submittedName>
        <fullName evidence="1">Uncharacterized protein</fullName>
    </submittedName>
</protein>
<gene>
    <name evidence="1" type="ORF">Tci_871077</name>
</gene>
<feature type="non-terminal residue" evidence="1">
    <location>
        <position position="1"/>
    </location>
</feature>
<evidence type="ECO:0000313" key="1">
    <source>
        <dbReference type="EMBL" id="GFC99107.1"/>
    </source>
</evidence>
<accession>A0A699SQB7</accession>
<comment type="caution">
    <text evidence="1">The sequence shown here is derived from an EMBL/GenBank/DDBJ whole genome shotgun (WGS) entry which is preliminary data.</text>
</comment>
<organism evidence="1">
    <name type="scientific">Tanacetum cinerariifolium</name>
    <name type="common">Dalmatian daisy</name>
    <name type="synonym">Chrysanthemum cinerariifolium</name>
    <dbReference type="NCBI Taxonomy" id="118510"/>
    <lineage>
        <taxon>Eukaryota</taxon>
        <taxon>Viridiplantae</taxon>
        <taxon>Streptophyta</taxon>
        <taxon>Embryophyta</taxon>
        <taxon>Tracheophyta</taxon>
        <taxon>Spermatophyta</taxon>
        <taxon>Magnoliopsida</taxon>
        <taxon>eudicotyledons</taxon>
        <taxon>Gunneridae</taxon>
        <taxon>Pentapetalae</taxon>
        <taxon>asterids</taxon>
        <taxon>campanulids</taxon>
        <taxon>Asterales</taxon>
        <taxon>Asteraceae</taxon>
        <taxon>Asteroideae</taxon>
        <taxon>Anthemideae</taxon>
        <taxon>Anthemidinae</taxon>
        <taxon>Tanacetum</taxon>
    </lineage>
</organism>
<name>A0A699SQB7_TANCI</name>